<organism evidence="1 2">
    <name type="scientific">Fusarium oxysporum</name>
    <name type="common">Fusarium vascular wilt</name>
    <dbReference type="NCBI Taxonomy" id="5507"/>
    <lineage>
        <taxon>Eukaryota</taxon>
        <taxon>Fungi</taxon>
        <taxon>Dikarya</taxon>
        <taxon>Ascomycota</taxon>
        <taxon>Pezizomycotina</taxon>
        <taxon>Sordariomycetes</taxon>
        <taxon>Hypocreomycetidae</taxon>
        <taxon>Hypocreales</taxon>
        <taxon>Nectriaceae</taxon>
        <taxon>Fusarium</taxon>
        <taxon>Fusarium oxysporum species complex</taxon>
    </lineage>
</organism>
<dbReference type="Pfam" id="PF26639">
    <property type="entry name" value="Het-6_barrel"/>
    <property type="match status" value="1"/>
</dbReference>
<name>A0A420M875_FUSOX</name>
<proteinExistence type="predicted"/>
<accession>A0A420M875</accession>
<comment type="caution">
    <text evidence="1">The sequence shown here is derived from an EMBL/GenBank/DDBJ whole genome shotgun (WGS) entry which is preliminary data.</text>
</comment>
<reference evidence="1 2" key="1">
    <citation type="journal article" date="2018" name="Sci. Rep.">
        <title>Characterisation of pathogen-specific regions and novel effector candidates in Fusarium oxysporum f. sp. cepae.</title>
        <authorList>
            <person name="Armitage A.D."/>
            <person name="Taylor A."/>
            <person name="Sobczyk M.K."/>
            <person name="Baxter L."/>
            <person name="Greenfield B.P."/>
            <person name="Bates H.J."/>
            <person name="Wilson F."/>
            <person name="Jackson A.C."/>
            <person name="Ott S."/>
            <person name="Harrison R.J."/>
            <person name="Clarkson J.P."/>
        </authorList>
    </citation>
    <scope>NUCLEOTIDE SEQUENCE [LARGE SCALE GENOMIC DNA]</scope>
    <source>
        <strain evidence="1 2">Fo_A13</strain>
    </source>
</reference>
<dbReference type="EMBL" id="MRCX01000822">
    <property type="protein sequence ID" value="RKK57674.1"/>
    <property type="molecule type" value="Genomic_DNA"/>
</dbReference>
<gene>
    <name evidence="1" type="ORF">BFJ69_g17453</name>
</gene>
<evidence type="ECO:0000313" key="2">
    <source>
        <dbReference type="Proteomes" id="UP000285084"/>
    </source>
</evidence>
<dbReference type="Proteomes" id="UP000285084">
    <property type="component" value="Unassembled WGS sequence"/>
</dbReference>
<dbReference type="AlphaFoldDB" id="A0A420M875"/>
<protein>
    <submittedName>
        <fullName evidence="1">Uncharacterized protein</fullName>
    </submittedName>
</protein>
<sequence>MGYLGMGYVSSEVGDELWVVSGCPIPMILRKTGLKKNEYSLIGETYVHGAMQGEAVTEDAAWEKIEVV</sequence>
<evidence type="ECO:0000313" key="1">
    <source>
        <dbReference type="EMBL" id="RKK57674.1"/>
    </source>
</evidence>